<feature type="domain" description="DJ-1/PfpI" evidence="2">
    <location>
        <begin position="4"/>
        <end position="188"/>
    </location>
</feature>
<name>A0A151ZIY1_TIELA</name>
<dbReference type="InterPro" id="IPR006286">
    <property type="entry name" value="C56_PfpI-like"/>
</dbReference>
<dbReference type="InterPro" id="IPR002818">
    <property type="entry name" value="DJ-1/PfpI"/>
</dbReference>
<dbReference type="InterPro" id="IPR029062">
    <property type="entry name" value="Class_I_gatase-like"/>
</dbReference>
<reference evidence="3 4" key="1">
    <citation type="submission" date="2015-12" db="EMBL/GenBank/DDBJ databases">
        <title>Dictyostelia acquired genes for synthesis and detection of signals that induce cell-type specialization by lateral gene transfer from prokaryotes.</title>
        <authorList>
            <person name="Gloeckner G."/>
            <person name="Schaap P."/>
        </authorList>
    </citation>
    <scope>NUCLEOTIDE SEQUENCE [LARGE SCALE GENOMIC DNA]</scope>
    <source>
        <strain evidence="3 4">TK</strain>
    </source>
</reference>
<dbReference type="Gene3D" id="3.40.50.880">
    <property type="match status" value="1"/>
</dbReference>
<keyword evidence="4" id="KW-1185">Reference proteome</keyword>
<organism evidence="3 4">
    <name type="scientific">Tieghemostelium lacteum</name>
    <name type="common">Slime mold</name>
    <name type="synonym">Dictyostelium lacteum</name>
    <dbReference type="NCBI Taxonomy" id="361077"/>
    <lineage>
        <taxon>Eukaryota</taxon>
        <taxon>Amoebozoa</taxon>
        <taxon>Evosea</taxon>
        <taxon>Eumycetozoa</taxon>
        <taxon>Dictyostelia</taxon>
        <taxon>Dictyosteliales</taxon>
        <taxon>Raperosteliaceae</taxon>
        <taxon>Tieghemostelium</taxon>
    </lineage>
</organism>
<gene>
    <name evidence="3" type="ORF">DLAC_04849</name>
</gene>
<dbReference type="NCBIfam" id="TIGR01382">
    <property type="entry name" value="PfpI"/>
    <property type="match status" value="1"/>
</dbReference>
<dbReference type="InParanoid" id="A0A151ZIY1"/>
<accession>A0A151ZIY1</accession>
<dbReference type="STRING" id="361077.A0A151ZIY1"/>
<comment type="caution">
    <text evidence="3">The sequence shown here is derived from an EMBL/GenBank/DDBJ whole genome shotgun (WGS) entry which is preliminary data.</text>
</comment>
<proteinExistence type="inferred from homology"/>
<dbReference type="AlphaFoldDB" id="A0A151ZIY1"/>
<dbReference type="Proteomes" id="UP000076078">
    <property type="component" value="Unassembled WGS sequence"/>
</dbReference>
<dbReference type="CDD" id="cd03169">
    <property type="entry name" value="GATase1_PfpI_1"/>
    <property type="match status" value="1"/>
</dbReference>
<sequence length="196" mass="21868">MVNKSILIITGDYTEDYETYIPLQILEMFGYTVHMTSPGKKEGDYVISAVHDFIPGEQTYTELRGHRIQINYDFEKVSVNNYNGLYIPGGRAPEYLRLNPKVISIVQDFHKAKKPIATICHGPLVLQAAGILKGVQCTSYPACKPDLQICGGDYKEVDVSKVVEDLEHNIFTSPAWPGQGALMKRFLEALGSKIIS</sequence>
<protein>
    <submittedName>
        <fullName evidence="3">DJ-1/ThiJ/PfpI family protein</fullName>
    </submittedName>
</protein>
<dbReference type="PANTHER" id="PTHR42733">
    <property type="entry name" value="DJ-1 PROTEIN"/>
    <property type="match status" value="1"/>
</dbReference>
<dbReference type="PANTHER" id="PTHR42733:SF2">
    <property type="entry name" value="DJ-1_THIJ_PFPI FAMILY PROTEIN"/>
    <property type="match status" value="1"/>
</dbReference>
<evidence type="ECO:0000313" key="3">
    <source>
        <dbReference type="EMBL" id="KYQ93958.1"/>
    </source>
</evidence>
<comment type="similarity">
    <text evidence="1">Belongs to the peptidase C56 family.</text>
</comment>
<dbReference type="SUPFAM" id="SSF52317">
    <property type="entry name" value="Class I glutamine amidotransferase-like"/>
    <property type="match status" value="1"/>
</dbReference>
<dbReference type="OMA" id="YAWMREF"/>
<evidence type="ECO:0000259" key="2">
    <source>
        <dbReference type="Pfam" id="PF01965"/>
    </source>
</evidence>
<dbReference type="EMBL" id="LODT01000023">
    <property type="protein sequence ID" value="KYQ93958.1"/>
    <property type="molecule type" value="Genomic_DNA"/>
</dbReference>
<dbReference type="Pfam" id="PF01965">
    <property type="entry name" value="DJ-1_PfpI"/>
    <property type="match status" value="1"/>
</dbReference>
<dbReference type="OrthoDB" id="543156at2759"/>
<evidence type="ECO:0000256" key="1">
    <source>
        <dbReference type="ARBA" id="ARBA00008542"/>
    </source>
</evidence>
<evidence type="ECO:0000313" key="4">
    <source>
        <dbReference type="Proteomes" id="UP000076078"/>
    </source>
</evidence>
<dbReference type="PROSITE" id="PS51276">
    <property type="entry name" value="PEPTIDASE_C56_PFPI"/>
    <property type="match status" value="1"/>
</dbReference>